<keyword evidence="2" id="KW-1185">Reference proteome</keyword>
<organism evidence="1 2">
    <name type="scientific">Nocardioides marinisabuli</name>
    <dbReference type="NCBI Taxonomy" id="419476"/>
    <lineage>
        <taxon>Bacteria</taxon>
        <taxon>Bacillati</taxon>
        <taxon>Actinomycetota</taxon>
        <taxon>Actinomycetes</taxon>
        <taxon>Propionibacteriales</taxon>
        <taxon>Nocardioidaceae</taxon>
        <taxon>Nocardioides</taxon>
    </lineage>
</organism>
<reference evidence="1 2" key="1">
    <citation type="submission" date="2020-07" db="EMBL/GenBank/DDBJ databases">
        <title>Sequencing the genomes of 1000 actinobacteria strains.</title>
        <authorList>
            <person name="Klenk H.-P."/>
        </authorList>
    </citation>
    <scope>NUCLEOTIDE SEQUENCE [LARGE SCALE GENOMIC DNA]</scope>
    <source>
        <strain evidence="1 2">DSM 18965</strain>
    </source>
</reference>
<dbReference type="AlphaFoldDB" id="A0A7Y9JQN2"/>
<evidence type="ECO:0000313" key="1">
    <source>
        <dbReference type="EMBL" id="NYD57595.1"/>
    </source>
</evidence>
<dbReference type="Proteomes" id="UP000516957">
    <property type="component" value="Unassembled WGS sequence"/>
</dbReference>
<accession>A0A7Y9JQN2</accession>
<dbReference type="Gene3D" id="3.40.830.10">
    <property type="entry name" value="LigB-like"/>
    <property type="match status" value="1"/>
</dbReference>
<evidence type="ECO:0000313" key="2">
    <source>
        <dbReference type="Proteomes" id="UP000516957"/>
    </source>
</evidence>
<protein>
    <submittedName>
        <fullName evidence="1">Uncharacterized protein</fullName>
    </submittedName>
</protein>
<proteinExistence type="predicted"/>
<dbReference type="RefSeq" id="WP_179615336.1">
    <property type="nucleotide sequence ID" value="NZ_JACCBE010000001.1"/>
</dbReference>
<sequence length="197" mass="20728">MSPGVKVALVPGVLALLPAYAGRVDPVAELRAAAQAAVQWLGPDVQVVADAQGMRVAEALGVSSGLYDARRRGSWLLDQRSGGFETVVSATSSTSVGGTNVLVVANGSARRSEKAPGHLDERAQGFDADVEKALRCGDVEALRGIDRALARELMVCNIDGLADLGKVLPPGLTAEVDYADDPFGVQYWVMRWSADRP</sequence>
<gene>
    <name evidence="1" type="ORF">BKA08_001833</name>
</gene>
<comment type="caution">
    <text evidence="1">The sequence shown here is derived from an EMBL/GenBank/DDBJ whole genome shotgun (WGS) entry which is preliminary data.</text>
</comment>
<dbReference type="EMBL" id="JACCBE010000001">
    <property type="protein sequence ID" value="NYD57595.1"/>
    <property type="molecule type" value="Genomic_DNA"/>
</dbReference>
<name>A0A7Y9JQN2_9ACTN</name>